<feature type="compositionally biased region" description="Low complexity" evidence="1">
    <location>
        <begin position="1"/>
        <end position="15"/>
    </location>
</feature>
<reference evidence="3" key="1">
    <citation type="journal article" date="2015" name="Nat. Plants">
        <title>Genome expansion of Arabis alpina linked with retrotransposition and reduced symmetric DNA methylation.</title>
        <authorList>
            <person name="Willing E.M."/>
            <person name="Rawat V."/>
            <person name="Mandakova T."/>
            <person name="Maumus F."/>
            <person name="James G.V."/>
            <person name="Nordstroem K.J."/>
            <person name="Becker C."/>
            <person name="Warthmann N."/>
            <person name="Chica C."/>
            <person name="Szarzynska B."/>
            <person name="Zytnicki M."/>
            <person name="Albani M.C."/>
            <person name="Kiefer C."/>
            <person name="Bergonzi S."/>
            <person name="Castaings L."/>
            <person name="Mateos J.L."/>
            <person name="Berns M.C."/>
            <person name="Bujdoso N."/>
            <person name="Piofczyk T."/>
            <person name="de Lorenzo L."/>
            <person name="Barrero-Sicilia C."/>
            <person name="Mateos I."/>
            <person name="Piednoel M."/>
            <person name="Hagmann J."/>
            <person name="Chen-Min-Tao R."/>
            <person name="Iglesias-Fernandez R."/>
            <person name="Schuster S.C."/>
            <person name="Alonso-Blanco C."/>
            <person name="Roudier F."/>
            <person name="Carbonero P."/>
            <person name="Paz-Ares J."/>
            <person name="Davis S.J."/>
            <person name="Pecinka A."/>
            <person name="Quesneville H."/>
            <person name="Colot V."/>
            <person name="Lysak M.A."/>
            <person name="Weigel D."/>
            <person name="Coupland G."/>
            <person name="Schneeberger K."/>
        </authorList>
    </citation>
    <scope>NUCLEOTIDE SEQUENCE [LARGE SCALE GENOMIC DNA]</scope>
    <source>
        <strain evidence="3">cv. Pajares</strain>
    </source>
</reference>
<dbReference type="Gramene" id="KFK24467">
    <property type="protein sequence ID" value="KFK24467"/>
    <property type="gene ID" value="AALP_AAs59154U000100"/>
</dbReference>
<evidence type="ECO:0000256" key="1">
    <source>
        <dbReference type="SAM" id="MobiDB-lite"/>
    </source>
</evidence>
<keyword evidence="3" id="KW-1185">Reference proteome</keyword>
<evidence type="ECO:0000313" key="3">
    <source>
        <dbReference type="Proteomes" id="UP000029120"/>
    </source>
</evidence>
<sequence length="128" mass="13943">APATNPTGSTSNPTSDALSLSDPYANPLFLHAADNSGVYLLTSIKECEQGTRETEEEVKKVSREEVRKVAETTEQIETPKVVAPTHEQILAIKAAIINSQTIEEIARLEQALKFGQVHACLIILDTEK</sequence>
<dbReference type="eggNOG" id="KOG1644">
    <property type="taxonomic scope" value="Eukaryota"/>
</dbReference>
<feature type="region of interest" description="Disordered" evidence="1">
    <location>
        <begin position="1"/>
        <end position="20"/>
    </location>
</feature>
<dbReference type="Proteomes" id="UP000029120">
    <property type="component" value="Unassembled WGS sequence"/>
</dbReference>
<feature type="non-terminal residue" evidence="2">
    <location>
        <position position="1"/>
    </location>
</feature>
<name>A0A087G3L5_ARAAL</name>
<gene>
    <name evidence="2" type="ORF">AALP_AAs59154U000100</name>
</gene>
<organism evidence="2 3">
    <name type="scientific">Arabis alpina</name>
    <name type="common">Alpine rock-cress</name>
    <dbReference type="NCBI Taxonomy" id="50452"/>
    <lineage>
        <taxon>Eukaryota</taxon>
        <taxon>Viridiplantae</taxon>
        <taxon>Streptophyta</taxon>
        <taxon>Embryophyta</taxon>
        <taxon>Tracheophyta</taxon>
        <taxon>Spermatophyta</taxon>
        <taxon>Magnoliopsida</taxon>
        <taxon>eudicotyledons</taxon>
        <taxon>Gunneridae</taxon>
        <taxon>Pentapetalae</taxon>
        <taxon>rosids</taxon>
        <taxon>malvids</taxon>
        <taxon>Brassicales</taxon>
        <taxon>Brassicaceae</taxon>
        <taxon>Arabideae</taxon>
        <taxon>Arabis</taxon>
    </lineage>
</organism>
<dbReference type="EMBL" id="KL968438">
    <property type="protein sequence ID" value="KFK24467.1"/>
    <property type="molecule type" value="Genomic_DNA"/>
</dbReference>
<dbReference type="OrthoDB" id="433501at2759"/>
<protein>
    <submittedName>
        <fullName evidence="2">Uncharacterized protein</fullName>
    </submittedName>
</protein>
<proteinExistence type="predicted"/>
<evidence type="ECO:0000313" key="2">
    <source>
        <dbReference type="EMBL" id="KFK24467.1"/>
    </source>
</evidence>
<dbReference type="AlphaFoldDB" id="A0A087G3L5"/>
<accession>A0A087G3L5</accession>